<evidence type="ECO:0000313" key="3">
    <source>
        <dbReference type="Proteomes" id="UP000471031"/>
    </source>
</evidence>
<comment type="caution">
    <text evidence="2">The sequence shown here is derived from an EMBL/GenBank/DDBJ whole genome shotgun (WGS) entry which is preliminary data.</text>
</comment>
<accession>A0A845L612</accession>
<reference evidence="2 3" key="1">
    <citation type="submission" date="2020-01" db="EMBL/GenBank/DDBJ databases">
        <title>Whole genome sequence of Heliobacterium gestii DSM 11169.</title>
        <authorList>
            <person name="Kyndt J.A."/>
            <person name="Meyer T.E."/>
        </authorList>
    </citation>
    <scope>NUCLEOTIDE SEQUENCE [LARGE SCALE GENOMIC DNA]</scope>
    <source>
        <strain evidence="2 3">DSM 11169</strain>
    </source>
</reference>
<gene>
    <name evidence="2" type="ORF">GTO89_03430</name>
</gene>
<feature type="chain" id="PRO_5039664006" evidence="1">
    <location>
        <begin position="23"/>
        <end position="72"/>
    </location>
</feature>
<dbReference type="RefSeq" id="WP_161260667.1">
    <property type="nucleotide sequence ID" value="NZ_JAFBDC010000002.1"/>
</dbReference>
<evidence type="ECO:0000256" key="1">
    <source>
        <dbReference type="SAM" id="SignalP"/>
    </source>
</evidence>
<evidence type="ECO:0000313" key="2">
    <source>
        <dbReference type="EMBL" id="MZP42087.1"/>
    </source>
</evidence>
<sequence length="72" mass="7617">MGAFLPALTLRRLAMTTGAVLAAATKGVALGWQSMAAADLKGGNLGDMCRQWVQAWGKRDDDATVLLARIRS</sequence>
<proteinExistence type="predicted"/>
<name>A0A845L612_HELGE</name>
<dbReference type="AlphaFoldDB" id="A0A845L612"/>
<keyword evidence="3" id="KW-1185">Reference proteome</keyword>
<dbReference type="Proteomes" id="UP000471031">
    <property type="component" value="Unassembled WGS sequence"/>
</dbReference>
<keyword evidence="1" id="KW-0732">Signal</keyword>
<feature type="signal peptide" evidence="1">
    <location>
        <begin position="1"/>
        <end position="22"/>
    </location>
</feature>
<organism evidence="2 3">
    <name type="scientific">Heliomicrobium gestii</name>
    <name type="common">Heliobacterium gestii</name>
    <dbReference type="NCBI Taxonomy" id="2699"/>
    <lineage>
        <taxon>Bacteria</taxon>
        <taxon>Bacillati</taxon>
        <taxon>Bacillota</taxon>
        <taxon>Clostridia</taxon>
        <taxon>Eubacteriales</taxon>
        <taxon>Heliobacteriaceae</taxon>
        <taxon>Heliomicrobium</taxon>
    </lineage>
</organism>
<dbReference type="EMBL" id="WXEX01000002">
    <property type="protein sequence ID" value="MZP42087.1"/>
    <property type="molecule type" value="Genomic_DNA"/>
</dbReference>
<protein>
    <submittedName>
        <fullName evidence="2">Uncharacterized protein</fullName>
    </submittedName>
</protein>